<feature type="region of interest" description="Disordered" evidence="7">
    <location>
        <begin position="216"/>
        <end position="235"/>
    </location>
</feature>
<name>A0A9W6U4E6_9STRA</name>
<protein>
    <submittedName>
        <fullName evidence="9">Unnamed protein product</fullName>
    </submittedName>
</protein>
<keyword evidence="10" id="KW-1185">Reference proteome</keyword>
<feature type="compositionally biased region" description="Low complexity" evidence="7">
    <location>
        <begin position="810"/>
        <end position="821"/>
    </location>
</feature>
<keyword evidence="2" id="KW-0813">Transport</keyword>
<organism evidence="9 10">
    <name type="scientific">Phytophthora fragariaefolia</name>
    <dbReference type="NCBI Taxonomy" id="1490495"/>
    <lineage>
        <taxon>Eukaryota</taxon>
        <taxon>Sar</taxon>
        <taxon>Stramenopiles</taxon>
        <taxon>Oomycota</taxon>
        <taxon>Peronosporomycetes</taxon>
        <taxon>Peronosporales</taxon>
        <taxon>Peronosporaceae</taxon>
        <taxon>Phytophthora</taxon>
    </lineage>
</organism>
<feature type="compositionally biased region" description="Polar residues" evidence="7">
    <location>
        <begin position="536"/>
        <end position="546"/>
    </location>
</feature>
<evidence type="ECO:0000256" key="5">
    <source>
        <dbReference type="ARBA" id="ARBA00022989"/>
    </source>
</evidence>
<feature type="transmembrane region" description="Helical" evidence="8">
    <location>
        <begin position="1659"/>
        <end position="1677"/>
    </location>
</feature>
<feature type="region of interest" description="Disordered" evidence="7">
    <location>
        <begin position="522"/>
        <end position="560"/>
    </location>
</feature>
<evidence type="ECO:0000256" key="4">
    <source>
        <dbReference type="ARBA" id="ARBA00022692"/>
    </source>
</evidence>
<feature type="region of interest" description="Disordered" evidence="7">
    <location>
        <begin position="474"/>
        <end position="503"/>
    </location>
</feature>
<feature type="compositionally biased region" description="Polar residues" evidence="7">
    <location>
        <begin position="832"/>
        <end position="852"/>
    </location>
</feature>
<reference evidence="9" key="1">
    <citation type="submission" date="2023-04" db="EMBL/GenBank/DDBJ databases">
        <title>Phytophthora fragariaefolia NBRC 109709.</title>
        <authorList>
            <person name="Ichikawa N."/>
            <person name="Sato H."/>
            <person name="Tonouchi N."/>
        </authorList>
    </citation>
    <scope>NUCLEOTIDE SEQUENCE</scope>
    <source>
        <strain evidence="9">NBRC 109709</strain>
    </source>
</reference>
<keyword evidence="4 8" id="KW-0812">Transmembrane</keyword>
<feature type="region of interest" description="Disordered" evidence="7">
    <location>
        <begin position="423"/>
        <end position="446"/>
    </location>
</feature>
<dbReference type="InterPro" id="IPR001991">
    <property type="entry name" value="Na-dicarboxylate_symporter"/>
</dbReference>
<feature type="compositionally biased region" description="Polar residues" evidence="7">
    <location>
        <begin position="299"/>
        <end position="314"/>
    </location>
</feature>
<feature type="region of interest" description="Disordered" evidence="7">
    <location>
        <begin position="666"/>
        <end position="725"/>
    </location>
</feature>
<dbReference type="OrthoDB" id="118743at2759"/>
<keyword evidence="5 8" id="KW-1133">Transmembrane helix</keyword>
<feature type="compositionally biased region" description="Acidic residues" evidence="7">
    <location>
        <begin position="63"/>
        <end position="72"/>
    </location>
</feature>
<dbReference type="EMBL" id="BSXT01000364">
    <property type="protein sequence ID" value="GMF25660.1"/>
    <property type="molecule type" value="Genomic_DNA"/>
</dbReference>
<dbReference type="PANTHER" id="PTHR42865">
    <property type="entry name" value="PROTON/GLUTAMATE-ASPARTATE SYMPORTER"/>
    <property type="match status" value="1"/>
</dbReference>
<evidence type="ECO:0000256" key="8">
    <source>
        <dbReference type="SAM" id="Phobius"/>
    </source>
</evidence>
<feature type="region of interest" description="Disordered" evidence="7">
    <location>
        <begin position="797"/>
        <end position="852"/>
    </location>
</feature>
<dbReference type="PANTHER" id="PTHR42865:SF7">
    <property type="entry name" value="PROTON_GLUTAMATE-ASPARTATE SYMPORTER"/>
    <property type="match status" value="1"/>
</dbReference>
<evidence type="ECO:0000256" key="2">
    <source>
        <dbReference type="ARBA" id="ARBA00022448"/>
    </source>
</evidence>
<dbReference type="Proteomes" id="UP001165121">
    <property type="component" value="Unassembled WGS sequence"/>
</dbReference>
<feature type="compositionally biased region" description="Low complexity" evidence="7">
    <location>
        <begin position="680"/>
        <end position="700"/>
    </location>
</feature>
<evidence type="ECO:0000256" key="7">
    <source>
        <dbReference type="SAM" id="MobiDB-lite"/>
    </source>
</evidence>
<feature type="compositionally biased region" description="Low complexity" evidence="7">
    <location>
        <begin position="475"/>
        <end position="488"/>
    </location>
</feature>
<feature type="region of interest" description="Disordered" evidence="7">
    <location>
        <begin position="250"/>
        <end position="336"/>
    </location>
</feature>
<dbReference type="Gene3D" id="1.10.3860.10">
    <property type="entry name" value="Sodium:dicarboxylate symporter"/>
    <property type="match status" value="1"/>
</dbReference>
<dbReference type="InterPro" id="IPR036458">
    <property type="entry name" value="Na:dicarbo_symporter_sf"/>
</dbReference>
<feature type="transmembrane region" description="Helical" evidence="8">
    <location>
        <begin position="1337"/>
        <end position="1357"/>
    </location>
</feature>
<comment type="subcellular location">
    <subcellularLocation>
        <location evidence="1">Cell membrane</location>
        <topology evidence="1">Multi-pass membrane protein</topology>
    </subcellularLocation>
</comment>
<proteinExistence type="predicted"/>
<dbReference type="GO" id="GO:0015293">
    <property type="term" value="F:symporter activity"/>
    <property type="evidence" value="ECO:0007669"/>
    <property type="project" value="UniProtKB-KW"/>
</dbReference>
<evidence type="ECO:0000256" key="6">
    <source>
        <dbReference type="ARBA" id="ARBA00023136"/>
    </source>
</evidence>
<evidence type="ECO:0000313" key="10">
    <source>
        <dbReference type="Proteomes" id="UP001165121"/>
    </source>
</evidence>
<comment type="caution">
    <text evidence="9">The sequence shown here is derived from an EMBL/GenBank/DDBJ whole genome shotgun (WGS) entry which is preliminary data.</text>
</comment>
<feature type="compositionally biased region" description="Polar residues" evidence="7">
    <location>
        <begin position="493"/>
        <end position="503"/>
    </location>
</feature>
<gene>
    <name evidence="9" type="ORF">Pfra01_000465100</name>
</gene>
<feature type="transmembrane region" description="Helical" evidence="8">
    <location>
        <begin position="1369"/>
        <end position="1391"/>
    </location>
</feature>
<feature type="transmembrane region" description="Helical" evidence="8">
    <location>
        <begin position="1628"/>
        <end position="1647"/>
    </location>
</feature>
<dbReference type="Pfam" id="PF00375">
    <property type="entry name" value="SDF"/>
    <property type="match status" value="1"/>
</dbReference>
<keyword evidence="3" id="KW-1003">Cell membrane</keyword>
<feature type="compositionally biased region" description="Low complexity" evidence="7">
    <location>
        <begin position="112"/>
        <end position="126"/>
    </location>
</feature>
<keyword evidence="6 8" id="KW-0472">Membrane</keyword>
<evidence type="ECO:0000313" key="9">
    <source>
        <dbReference type="EMBL" id="GMF25660.1"/>
    </source>
</evidence>
<feature type="compositionally biased region" description="Basic and acidic residues" evidence="7">
    <location>
        <begin position="1"/>
        <end position="19"/>
    </location>
</feature>
<feature type="transmembrane region" description="Helical" evidence="8">
    <location>
        <begin position="1313"/>
        <end position="1331"/>
    </location>
</feature>
<accession>A0A9W6U4E6</accession>
<evidence type="ECO:0000256" key="1">
    <source>
        <dbReference type="ARBA" id="ARBA00004651"/>
    </source>
</evidence>
<dbReference type="GO" id="GO:0005886">
    <property type="term" value="C:plasma membrane"/>
    <property type="evidence" value="ECO:0007669"/>
    <property type="project" value="UniProtKB-SubCell"/>
</dbReference>
<feature type="transmembrane region" description="Helical" evidence="8">
    <location>
        <begin position="1738"/>
        <end position="1760"/>
    </location>
</feature>
<sequence>MQQQADDRAYLDMSLKLERPPSSSGGSSYRLTLGAFGSRADDEQSGPRKLVARESVVTGSEYEQSEVSDDDDRPSLQDDGSFVEPPAAESEASRPPSFDDAGDSFFDEGRPSFSDEPSFSSGDSFSAADTSFVYRPSLPDDEDGAEAKPAIGSSFVYRPTGENQTAVADVQTGDSSFADCSFVYRPTLPESESRAEGVLAAPKRVSTCDDTRFIYRPTLPDNDGGTEKESRGSVGKTLDVASVSVDDSFVYRPTLPDDSTSEQMRDHMSTDVPTAEDYSFVYRPTLPGADDSGHDGGFSANSNADVAPEQQNKVLSDDGLGYDDDEEQPSFLSPSASSFIRSSDAVDFGFGGVDSSFRLNDADAAIVVMQDESLDSFLADSCVSSPPPKVDANTNDAIATVDVPTATSSVDIADKLTTPPVIDNTTNTIPASTLPAPPKSAGIPARTDGSPLVTTKYAHNAKLNAYLLAVQPPLSRNSSVSSTVSSYERSTRQRGMTNGSSRVSTLDFHENKHAFDEELGPLAGHQELPTSPAEATEQQIQRLSSTVEEHRSAVPASTSSSVTSLDSETFFVDDVQQTFPTGSSLSLDSRPSGDDSFANVAILGDDVHDPNERRSSDIITPNSGVQTTLVAKTYPKAPEALNDSYSDNLVDTSLGLDQSFSTLVNRDELQPDGGDRSAKAGTSLGSSWTSSALSTASDDLPFTSFNEPKQAAPVGTQENKGKQRAVVAAQLSREQQAVVQPSEPVTSLPIILSRGNDPKGTKAEKTSATVSSTVSSGAKAFSSAALLAAIKTREVRADTRSEETEAGDVAPGALPRLAPPLKINTGPHGRGSLSSSVLSAKGAAQSSPISGSPLNMSFIARSSVASSTGTADRLDFTGVYRGSANSLEASQNNGTPSKSAQAQAELDSMVLKQPRGDRKKANQTDLLAVKLERSKSDSRAVHVAAQRKVEAFFRNMGDIDEREVHRLTTRKTRTRTTVMEYMADVEAGSHTAGNKAAKIIDLKNLRNGGKRPGWHLENESHVASQQDVSSTQGAMAMTTRTTSTNTTATRSIPSDVIPASHNYVLSPHATGNSPQLEEKENAGVPKAANASGFGAARRAGNLSLTPTLARLSANESPRLSASPFVYSHVFGASGRSPGKSPVGFGATSGFLWKTGSGFKGMKRSVAEPSLDASHLSFSQRPTLAERVQSLSASLASTLRRFLPARSGRRHGGEITSPQSQCSAPASLPRAYDHYGFYKTPFEVPGVDKPMTQRRKQIVVKNDGAWARQWLLLAVCAVLGLVLGAILVSVVPFDADVLNLSADDVHQQQESNGELVLAAAVHWMLLPGHLFMRVWSAVTTPLLFCYVVTALGDLVGCADKSTLVLSFRSIGYALFLALLSTVEGVLAMWMTYKFGWFQGNSSTAVVTASVLSSAIGATPLPEGAVGLLCTDNGEYLQRLSNGSFACSNTPLNLPLYNEVSINSSGVVNSGPAVLALQEVTGLLATPTIAPYYPQSFGSEANMTSSLVSALTPNNLVMQFMNVADDEIASMFGLISFALLLGYFCGKRILRLRRDAQAAMFEPVRHSGRGADNQYKSRHYIMSIVMELQLALEWLVRQIERCLAPLGLFSMTLGHVVMHHREWRSFAPPMASLVVGVLIVFAMHGVLVLPMVLRLHSSSRIPVLTMARAFVPAFLLALTTDNLPLSAPVAMQCYARMLTVTRSAAQLVTAMTTAFTRNTRALYLPLLMLWLLETSTPVELHLTVSDFISMGLVSLLSCFCGGSSRVTLAMTRTVWTLAVSKQLPSAASLPPPTLPLLFACDVVLSRVASVTTVADHVVLTHLVAQYWTETVVDGPSSRGSCPGIGSYDVYVPSRRALDNSQVPRPSSSAMLSSVYL</sequence>
<feature type="transmembrane region" description="Helical" evidence="8">
    <location>
        <begin position="1526"/>
        <end position="1544"/>
    </location>
</feature>
<evidence type="ECO:0000256" key="3">
    <source>
        <dbReference type="ARBA" id="ARBA00022475"/>
    </source>
</evidence>
<feature type="compositionally biased region" description="Low complexity" evidence="7">
    <location>
        <begin position="77"/>
        <end position="96"/>
    </location>
</feature>
<feature type="region of interest" description="Disordered" evidence="7">
    <location>
        <begin position="1"/>
        <end position="126"/>
    </location>
</feature>
<feature type="compositionally biased region" description="Basic and acidic residues" evidence="7">
    <location>
        <begin position="666"/>
        <end position="678"/>
    </location>
</feature>
<feature type="transmembrane region" description="Helical" evidence="8">
    <location>
        <begin position="1269"/>
        <end position="1292"/>
    </location>
</feature>
<dbReference type="SUPFAM" id="SSF118215">
    <property type="entry name" value="Proton glutamate symport protein"/>
    <property type="match status" value="1"/>
</dbReference>